<dbReference type="GO" id="GO:0006357">
    <property type="term" value="P:regulation of transcription by RNA polymerase II"/>
    <property type="evidence" value="ECO:0007669"/>
    <property type="project" value="TreeGrafter"/>
</dbReference>
<evidence type="ECO:0000313" key="3">
    <source>
        <dbReference type="EMBL" id="SCU96299.1"/>
    </source>
</evidence>
<organism evidence="3 4">
    <name type="scientific">Lachancea mirantina</name>
    <dbReference type="NCBI Taxonomy" id="1230905"/>
    <lineage>
        <taxon>Eukaryota</taxon>
        <taxon>Fungi</taxon>
        <taxon>Dikarya</taxon>
        <taxon>Ascomycota</taxon>
        <taxon>Saccharomycotina</taxon>
        <taxon>Saccharomycetes</taxon>
        <taxon>Saccharomycetales</taxon>
        <taxon>Saccharomycetaceae</taxon>
        <taxon>Lachancea</taxon>
    </lineage>
</organism>
<proteinExistence type="predicted"/>
<dbReference type="STRING" id="1230905.A0A1G4JYX0"/>
<dbReference type="Pfam" id="PF04433">
    <property type="entry name" value="SWIRM"/>
    <property type="match status" value="1"/>
</dbReference>
<feature type="region of interest" description="Disordered" evidence="1">
    <location>
        <begin position="164"/>
        <end position="208"/>
    </location>
</feature>
<name>A0A1G4JYX0_9SACH</name>
<evidence type="ECO:0000313" key="4">
    <source>
        <dbReference type="Proteomes" id="UP000191024"/>
    </source>
</evidence>
<dbReference type="InterPro" id="IPR009057">
    <property type="entry name" value="Homeodomain-like_sf"/>
</dbReference>
<gene>
    <name evidence="3" type="ORF">LAMI_0F06062G</name>
</gene>
<dbReference type="InterPro" id="IPR007526">
    <property type="entry name" value="SWIRM"/>
</dbReference>
<reference evidence="4" key="1">
    <citation type="submission" date="2016-03" db="EMBL/GenBank/DDBJ databases">
        <authorList>
            <person name="Devillers H."/>
        </authorList>
    </citation>
    <scope>NUCLEOTIDE SEQUENCE [LARGE SCALE GENOMIC DNA]</scope>
</reference>
<protein>
    <submittedName>
        <fullName evidence="3">LAMI_0F06062g1_1</fullName>
    </submittedName>
</protein>
<dbReference type="Gene3D" id="1.10.10.10">
    <property type="entry name" value="Winged helix-like DNA-binding domain superfamily/Winged helix DNA-binding domain"/>
    <property type="match status" value="1"/>
</dbReference>
<dbReference type="InterPro" id="IPR036388">
    <property type="entry name" value="WH-like_DNA-bd_sf"/>
</dbReference>
<dbReference type="Proteomes" id="UP000191024">
    <property type="component" value="Chromosome F"/>
</dbReference>
<dbReference type="OrthoDB" id="5598695at2759"/>
<evidence type="ECO:0000256" key="1">
    <source>
        <dbReference type="SAM" id="MobiDB-lite"/>
    </source>
</evidence>
<keyword evidence="4" id="KW-1185">Reference proteome</keyword>
<dbReference type="GO" id="GO:0070210">
    <property type="term" value="C:Rpd3L-Expanded complex"/>
    <property type="evidence" value="ECO:0007669"/>
    <property type="project" value="TreeGrafter"/>
</dbReference>
<dbReference type="SUPFAM" id="SSF46689">
    <property type="entry name" value="Homeodomain-like"/>
    <property type="match status" value="1"/>
</dbReference>
<dbReference type="FunFam" id="1.10.10.10:FF:000087">
    <property type="entry name" value="Transcriptional adapter 2"/>
    <property type="match status" value="1"/>
</dbReference>
<accession>A0A1G4JYX0</accession>
<dbReference type="PROSITE" id="PS50934">
    <property type="entry name" value="SWIRM"/>
    <property type="match status" value="1"/>
</dbReference>
<dbReference type="GO" id="GO:0006338">
    <property type="term" value="P:chromatin remodeling"/>
    <property type="evidence" value="ECO:0007669"/>
    <property type="project" value="TreeGrafter"/>
</dbReference>
<dbReference type="PANTHER" id="PTHR12374:SF21">
    <property type="entry name" value="SWIRM DOMAIN-CONTAINING PROTEIN FUN19-RELATED"/>
    <property type="match status" value="1"/>
</dbReference>
<dbReference type="GO" id="GO:0003682">
    <property type="term" value="F:chromatin binding"/>
    <property type="evidence" value="ECO:0007669"/>
    <property type="project" value="TreeGrafter"/>
</dbReference>
<dbReference type="EMBL" id="LT598467">
    <property type="protein sequence ID" value="SCU96299.1"/>
    <property type="molecule type" value="Genomic_DNA"/>
</dbReference>
<dbReference type="AlphaFoldDB" id="A0A1G4JYX0"/>
<dbReference type="PANTHER" id="PTHR12374">
    <property type="entry name" value="TRANSCRIPTIONAL ADAPTOR 2 ADA2 -RELATED"/>
    <property type="match status" value="1"/>
</dbReference>
<feature type="domain" description="SWIRM" evidence="2">
    <location>
        <begin position="254"/>
        <end position="351"/>
    </location>
</feature>
<sequence>MEFCSPQPEYTELSGVGSVNGKNTSRLLAALHNRVVSATGASSGANGLNSRDGTLDTVLDDHLIPSPPLSPKLGALSGSTGVRPLYHVVNPNPEPSVLWVRPSWALGPATPGHVYRSATSRFLSQYRFWDAAKSKRVMKNHSNDRVTRRGRLNLRSKDHLSNVPASERVSRTRNGGYKFTRSEDDDEDYDSRSDAIGGLSRPSTPLNRRVRKRNPVFSPLASAGAVNTAPNMSWEKLVDYSPSLSTLPDNSKCLKVDWKGSSMDLSDDPLRDKLHPAELVLAQTLRLPCDLYLDSKRRLFLEKVHRLKQDLPFRRTDAQKACRIDVNKASRLFAAYERIGWLQDKNFTKFL</sequence>
<evidence type="ECO:0000259" key="2">
    <source>
        <dbReference type="PROSITE" id="PS50934"/>
    </source>
</evidence>
<dbReference type="GO" id="GO:0003713">
    <property type="term" value="F:transcription coactivator activity"/>
    <property type="evidence" value="ECO:0007669"/>
    <property type="project" value="TreeGrafter"/>
</dbReference>